<keyword evidence="3" id="KW-1185">Reference proteome</keyword>
<accession>A0ABZ2RLH2</accession>
<keyword evidence="1" id="KW-1133">Transmembrane helix</keyword>
<sequence length="151" mass="16847">MSTGGGLSRARWLIPALTGLLLLAICITQYLFFRSSSEIDGYHHATGQVQLSNGQVQEVTHNLRIHNGRFYCMTRQGDSILETSGVVEHGFFGNFRLRVERGEVSSLTPEVDNSLVFNLMYAKNPGSTITLRKLNGCLYAEETQQVYCPET</sequence>
<organism evidence="2 3">
    <name type="scientific">Ectopseudomonas mendocina</name>
    <name type="common">Pseudomonas mendocina</name>
    <dbReference type="NCBI Taxonomy" id="300"/>
    <lineage>
        <taxon>Bacteria</taxon>
        <taxon>Pseudomonadati</taxon>
        <taxon>Pseudomonadota</taxon>
        <taxon>Gammaproteobacteria</taxon>
        <taxon>Pseudomonadales</taxon>
        <taxon>Pseudomonadaceae</taxon>
        <taxon>Ectopseudomonas</taxon>
    </lineage>
</organism>
<keyword evidence="1" id="KW-0472">Membrane</keyword>
<reference evidence="2 3" key="1">
    <citation type="submission" date="2024-03" db="EMBL/GenBank/DDBJ databases">
        <title>Complete genome of BD2.</title>
        <authorList>
            <person name="Cao G."/>
        </authorList>
    </citation>
    <scope>NUCLEOTIDE SEQUENCE [LARGE SCALE GENOMIC DNA]</scope>
    <source>
        <strain evidence="2 3">BD2</strain>
    </source>
</reference>
<evidence type="ECO:0000313" key="2">
    <source>
        <dbReference type="EMBL" id="WXL26034.1"/>
    </source>
</evidence>
<evidence type="ECO:0000256" key="1">
    <source>
        <dbReference type="SAM" id="Phobius"/>
    </source>
</evidence>
<keyword evidence="1" id="KW-0812">Transmembrane</keyword>
<protein>
    <submittedName>
        <fullName evidence="2">Uncharacterized protein</fullName>
    </submittedName>
</protein>
<dbReference type="EMBL" id="CP148074">
    <property type="protein sequence ID" value="WXL26034.1"/>
    <property type="molecule type" value="Genomic_DNA"/>
</dbReference>
<feature type="transmembrane region" description="Helical" evidence="1">
    <location>
        <begin position="12"/>
        <end position="33"/>
    </location>
</feature>
<evidence type="ECO:0000313" key="3">
    <source>
        <dbReference type="Proteomes" id="UP001476583"/>
    </source>
</evidence>
<name>A0ABZ2RLH2_ECTME</name>
<gene>
    <name evidence="2" type="ORF">WG219_00640</name>
</gene>
<dbReference type="Proteomes" id="UP001476583">
    <property type="component" value="Chromosome"/>
</dbReference>
<proteinExistence type="predicted"/>